<evidence type="ECO:0000313" key="5">
    <source>
        <dbReference type="Proteomes" id="UP000823889"/>
    </source>
</evidence>
<dbReference type="PANTHER" id="PTHR12526:SF638">
    <property type="entry name" value="SPORE COAT PROTEIN SA"/>
    <property type="match status" value="1"/>
</dbReference>
<dbReference type="PANTHER" id="PTHR12526">
    <property type="entry name" value="GLYCOSYLTRANSFERASE"/>
    <property type="match status" value="1"/>
</dbReference>
<dbReference type="InterPro" id="IPR001296">
    <property type="entry name" value="Glyco_trans_1"/>
</dbReference>
<evidence type="ECO:0000313" key="4">
    <source>
        <dbReference type="EMBL" id="HJD43664.1"/>
    </source>
</evidence>
<reference evidence="4" key="1">
    <citation type="journal article" date="2021" name="PeerJ">
        <title>Extensive microbial diversity within the chicken gut microbiome revealed by metagenomics and culture.</title>
        <authorList>
            <person name="Gilroy R."/>
            <person name="Ravi A."/>
            <person name="Getino M."/>
            <person name="Pursley I."/>
            <person name="Horton D.L."/>
            <person name="Alikhan N.F."/>
            <person name="Baker D."/>
            <person name="Gharbi K."/>
            <person name="Hall N."/>
            <person name="Watson M."/>
            <person name="Adriaenssens E.M."/>
            <person name="Foster-Nyarko E."/>
            <person name="Jarju S."/>
            <person name="Secka A."/>
            <person name="Antonio M."/>
            <person name="Oren A."/>
            <person name="Chaudhuri R.R."/>
            <person name="La Ragione R."/>
            <person name="Hildebrand F."/>
            <person name="Pallen M.J."/>
        </authorList>
    </citation>
    <scope>NUCLEOTIDE SEQUENCE</scope>
    <source>
        <strain evidence="4">9264</strain>
    </source>
</reference>
<evidence type="ECO:0000259" key="1">
    <source>
        <dbReference type="Pfam" id="PF00534"/>
    </source>
</evidence>
<dbReference type="EC" id="2.4.-.-" evidence="4"/>
<dbReference type="Gene3D" id="3.40.50.2000">
    <property type="entry name" value="Glycogen Phosphorylase B"/>
    <property type="match status" value="4"/>
</dbReference>
<feature type="domain" description="Glycosyltransferase subfamily 4-like N-terminal" evidence="2">
    <location>
        <begin position="22"/>
        <end position="182"/>
    </location>
</feature>
<evidence type="ECO:0000259" key="2">
    <source>
        <dbReference type="Pfam" id="PF13439"/>
    </source>
</evidence>
<dbReference type="GO" id="GO:0016757">
    <property type="term" value="F:glycosyltransferase activity"/>
    <property type="evidence" value="ECO:0007669"/>
    <property type="project" value="UniProtKB-KW"/>
</dbReference>
<organism evidence="4 5">
    <name type="scientific">Candidatus Paenalcaligenes intestinipullorum</name>
    <dbReference type="NCBI Taxonomy" id="2838718"/>
    <lineage>
        <taxon>Bacteria</taxon>
        <taxon>Pseudomonadati</taxon>
        <taxon>Pseudomonadota</taxon>
        <taxon>Betaproteobacteria</taxon>
        <taxon>Burkholderiales</taxon>
        <taxon>Alcaligenaceae</taxon>
        <taxon>Paenalcaligenes</taxon>
    </lineage>
</organism>
<accession>A0A9D2RGS0</accession>
<dbReference type="Pfam" id="PF13477">
    <property type="entry name" value="Glyco_trans_4_2"/>
    <property type="match status" value="1"/>
</dbReference>
<keyword evidence="4" id="KW-0328">Glycosyltransferase</keyword>
<dbReference type="AlphaFoldDB" id="A0A9D2RGS0"/>
<dbReference type="SUPFAM" id="SSF53756">
    <property type="entry name" value="UDP-Glycosyltransferase/glycogen phosphorylase"/>
    <property type="match status" value="2"/>
</dbReference>
<protein>
    <submittedName>
        <fullName evidence="4">Glycosyltransferase</fullName>
        <ecNumber evidence="4">2.4.-.-</ecNumber>
    </submittedName>
</protein>
<sequence length="784" mass="85734">MPQALVTSPLRVVHIISGLGQGGAETVLYRLVTASAQENDNQVICFGGPGVFGPRLEAAGVTVHYLHMRRPWSIVRGLLRLPQLIRRLQPDVVQTWMYHADVLGGLAAKRARVPVIAWGIRNSGDNLQQSSLKARIMASLGAKLSRRVPTHIIACAHNAARRHKQWGYAAEKVQVVPNGYDFSVWRAARTDGNRTAVRAEWGIQEGQIVYGAVARWNPLKDHANLLAAFAEVIKQQPSARCVLIGEGLDTTNHELMLLLTRFQLHEQVILLGRREDIPRLMSGLDTYVLSSKAEGFPNVVCEAMAAGVSCVVTDVGDAALIVGEYGTVVPPRNAHALAMGMLAASSAQALHAERLEQARQRIEQLFSLTTMVNTYDRIWRGQIVAPSGVDSAQSHPPLSTTTGSSAQGRLLMVVNNPAFFMSHRVGIALTAQEQGYDVHIATMPGPAVAQIQALGLTHHAIKMSRSGKNPLQELRTVWNLYGLFRQLRPDLVHAVTIKPVLYGGIAARLARVPAFVAAISGLGYVFMRPRGGVMRRAAIWLYRLALAHRHSRVIFQNHSDRDVLLRARVVRAEQVMMIRGSGVDLQQFYPVEPPATPPVVVTMVSRLLADKGVREFMAAAQLTAKAQPAIEWRLVGSVDPANPASLQESEIKQWQAEGWGQYLGERSDIAQLYQQSHIAVLPSYREGLPKSLVEAAAVGLPVVTTDVPGCRDAIEPDRSGLLVPPKDAQALANAVLRLANDPAQRTQMGHASRLLAEQAFDIRKINEQHLQIYQSLLSGVSPKT</sequence>
<reference evidence="4" key="2">
    <citation type="submission" date="2021-04" db="EMBL/GenBank/DDBJ databases">
        <authorList>
            <person name="Gilroy R."/>
        </authorList>
    </citation>
    <scope>NUCLEOTIDE SEQUENCE</scope>
    <source>
        <strain evidence="4">9264</strain>
    </source>
</reference>
<gene>
    <name evidence="4" type="ORF">H9906_01365</name>
</gene>
<dbReference type="Pfam" id="PF13439">
    <property type="entry name" value="Glyco_transf_4"/>
    <property type="match status" value="1"/>
</dbReference>
<proteinExistence type="predicted"/>
<dbReference type="Pfam" id="PF00534">
    <property type="entry name" value="Glycos_transf_1"/>
    <property type="match status" value="2"/>
</dbReference>
<feature type="domain" description="Glycosyl transferase family 1" evidence="1">
    <location>
        <begin position="194"/>
        <end position="360"/>
    </location>
</feature>
<feature type="domain" description="Glycosyltransferase subfamily 4-like N-terminal" evidence="3">
    <location>
        <begin position="410"/>
        <end position="557"/>
    </location>
</feature>
<feature type="domain" description="Glycosyl transferase family 1" evidence="1">
    <location>
        <begin position="596"/>
        <end position="753"/>
    </location>
</feature>
<comment type="caution">
    <text evidence="4">The sequence shown here is derived from an EMBL/GenBank/DDBJ whole genome shotgun (WGS) entry which is preliminary data.</text>
</comment>
<dbReference type="Proteomes" id="UP000823889">
    <property type="component" value="Unassembled WGS sequence"/>
</dbReference>
<name>A0A9D2RGS0_9BURK</name>
<dbReference type="CDD" id="cd03808">
    <property type="entry name" value="GT4_CapM-like"/>
    <property type="match status" value="1"/>
</dbReference>
<dbReference type="EMBL" id="DWUQ01000026">
    <property type="protein sequence ID" value="HJD43664.1"/>
    <property type="molecule type" value="Genomic_DNA"/>
</dbReference>
<evidence type="ECO:0000259" key="3">
    <source>
        <dbReference type="Pfam" id="PF13477"/>
    </source>
</evidence>
<dbReference type="InterPro" id="IPR028098">
    <property type="entry name" value="Glyco_trans_4-like_N"/>
</dbReference>
<keyword evidence="4" id="KW-0808">Transferase</keyword>